<keyword evidence="6 12" id="KW-0479">Metal-binding</keyword>
<evidence type="ECO:0000256" key="9">
    <source>
        <dbReference type="ARBA" id="ARBA00022840"/>
    </source>
</evidence>
<dbReference type="CDD" id="cd00672">
    <property type="entry name" value="CysRS_core"/>
    <property type="match status" value="1"/>
</dbReference>
<evidence type="ECO:0000256" key="8">
    <source>
        <dbReference type="ARBA" id="ARBA00022833"/>
    </source>
</evidence>
<dbReference type="EC" id="6.1.1.16" evidence="12"/>
<dbReference type="Pfam" id="PF01406">
    <property type="entry name" value="tRNA-synt_1e"/>
    <property type="match status" value="1"/>
</dbReference>
<dbReference type="Gene3D" id="1.20.120.1910">
    <property type="entry name" value="Cysteine-tRNA ligase, C-terminal anti-codon recognition domain"/>
    <property type="match status" value="1"/>
</dbReference>
<organism evidence="15 16">
    <name type="scientific">Helicobacter suis</name>
    <dbReference type="NCBI Taxonomy" id="104628"/>
    <lineage>
        <taxon>Bacteria</taxon>
        <taxon>Pseudomonadati</taxon>
        <taxon>Campylobacterota</taxon>
        <taxon>Epsilonproteobacteria</taxon>
        <taxon>Campylobacterales</taxon>
        <taxon>Helicobacteraceae</taxon>
        <taxon>Helicobacter</taxon>
    </lineage>
</organism>
<keyword evidence="9 12" id="KW-0067">ATP-binding</keyword>
<evidence type="ECO:0000256" key="12">
    <source>
        <dbReference type="HAMAP-Rule" id="MF_00041"/>
    </source>
</evidence>
<feature type="binding site" evidence="12">
    <location>
        <position position="246"/>
    </location>
    <ligand>
        <name>Zn(2+)</name>
        <dbReference type="ChEBI" id="CHEBI:29105"/>
    </ligand>
</feature>
<protein>
    <recommendedName>
        <fullName evidence="12">Cysteine--tRNA ligase</fullName>
        <ecNumber evidence="12">6.1.1.16</ecNumber>
    </recommendedName>
    <alternativeName>
        <fullName evidence="12">Cysteinyl-tRNA synthetase</fullName>
        <shortName evidence="12">CysRS</shortName>
    </alternativeName>
</protein>
<evidence type="ECO:0000259" key="13">
    <source>
        <dbReference type="SMART" id="SM00840"/>
    </source>
</evidence>
<accession>A0A6J4CZ59</accession>
<evidence type="ECO:0000256" key="1">
    <source>
        <dbReference type="ARBA" id="ARBA00004496"/>
    </source>
</evidence>
<keyword evidence="17" id="KW-1185">Reference proteome</keyword>
<comment type="subcellular location">
    <subcellularLocation>
        <location evidence="1 12">Cytoplasm</location>
    </subcellularLocation>
</comment>
<dbReference type="InterPro" id="IPR015803">
    <property type="entry name" value="Cys-tRNA-ligase"/>
</dbReference>
<dbReference type="AlphaFoldDB" id="A0A6J4CZ59"/>
<dbReference type="EMBL" id="AP019774">
    <property type="protein sequence ID" value="BCD70797.1"/>
    <property type="molecule type" value="Genomic_DNA"/>
</dbReference>
<evidence type="ECO:0000256" key="5">
    <source>
        <dbReference type="ARBA" id="ARBA00022598"/>
    </source>
</evidence>
<dbReference type="GO" id="GO:0004817">
    <property type="term" value="F:cysteine-tRNA ligase activity"/>
    <property type="evidence" value="ECO:0007669"/>
    <property type="project" value="UniProtKB-UniRule"/>
</dbReference>
<feature type="binding site" evidence="12">
    <location>
        <position position="242"/>
    </location>
    <ligand>
        <name>Zn(2+)</name>
        <dbReference type="ChEBI" id="CHEBI:29105"/>
    </ligand>
</feature>
<evidence type="ECO:0000313" key="15">
    <source>
        <dbReference type="EMBL" id="BCD70797.1"/>
    </source>
</evidence>
<feature type="binding site" evidence="12">
    <location>
        <position position="31"/>
    </location>
    <ligand>
        <name>Zn(2+)</name>
        <dbReference type="ChEBI" id="CHEBI:29105"/>
    </ligand>
</feature>
<dbReference type="InterPro" id="IPR014729">
    <property type="entry name" value="Rossmann-like_a/b/a_fold"/>
</dbReference>
<sequence length="475" mass="53964">MHPPIYLFDSHHKQKRPFVPLKAPKVKIYICGPTVYDYSHLGHARSAIVFDLLTRMLTLSGYSVEIVKNFTDIDDKIISKALQEGVNITDLSRRFIASYLEEMQALGVLRPTSEPKASEHLEAIEDMIKRLLEKGYAYQTKEGSIYLDTRLDSAYGSLSAHSLEAENVSRIEDNLEKHHPQDFALWKTYKGEGDLGYLSAFGKGRPGWHIECSAMIANTLAYLDEPYQIDIHGGGSDLFFPHHENEACQTRCAFNQELAQFWIHNGFVNISGQKMSKSLGNSFYIKDALKVYDGEVLRNYLLGVHYSAILHFNEEDLNSQKKRLDKLYRLKKRTLEISPEKSKSNQNFQHALLQAMQDDLNISKALSILEEYLQESNQSLDNASSKTNKKKCAQEILENLTFIDQLLGLGGKDPTLYFQLGVDTALKDKITTQILRRQKAKEAKDFALADSIRKDLAQQGISLMDTPSGTIWEKM</sequence>
<evidence type="ECO:0000313" key="14">
    <source>
        <dbReference type="EMBL" id="BCD46464.1"/>
    </source>
</evidence>
<evidence type="ECO:0000256" key="2">
    <source>
        <dbReference type="ARBA" id="ARBA00005594"/>
    </source>
</evidence>
<dbReference type="PRINTS" id="PR00983">
    <property type="entry name" value="TRNASYNTHCYS"/>
</dbReference>
<dbReference type="InterPro" id="IPR024909">
    <property type="entry name" value="Cys-tRNA/MSH_ligase"/>
</dbReference>
<reference evidence="14 17" key="2">
    <citation type="submission" date="2020-04" db="EMBL/GenBank/DDBJ databases">
        <title>Genomic analysis of gastric non-Helicobacter pylori Helicobacters isolated in Japan.</title>
        <authorList>
            <person name="Suzuki M."/>
            <person name="Rimbara E."/>
        </authorList>
    </citation>
    <scope>NUCLEOTIDE SEQUENCE [LARGE SCALE GENOMIC DNA]</scope>
    <source>
        <strain evidence="14 17">NHP19-0020</strain>
    </source>
</reference>
<keyword evidence="4 12" id="KW-0963">Cytoplasm</keyword>
<feature type="domain" description="Cysteinyl-tRNA synthetase class Ia DALR" evidence="13">
    <location>
        <begin position="351"/>
        <end position="418"/>
    </location>
</feature>
<dbReference type="InterPro" id="IPR015273">
    <property type="entry name" value="Cys-tRNA-synt_Ia_DALR"/>
</dbReference>
<dbReference type="PANTHER" id="PTHR10890">
    <property type="entry name" value="CYSTEINYL-TRNA SYNTHETASE"/>
    <property type="match status" value="1"/>
</dbReference>
<evidence type="ECO:0000313" key="17">
    <source>
        <dbReference type="Proteomes" id="UP000509742"/>
    </source>
</evidence>
<comment type="similarity">
    <text evidence="2 12">Belongs to the class-I aminoacyl-tRNA synthetase family.</text>
</comment>
<dbReference type="OrthoDB" id="9815130at2"/>
<comment type="subunit">
    <text evidence="3 12">Monomer.</text>
</comment>
<dbReference type="SUPFAM" id="SSF47323">
    <property type="entry name" value="Anticodon-binding domain of a subclass of class I aminoacyl-tRNA synthetases"/>
    <property type="match status" value="1"/>
</dbReference>
<dbReference type="GO" id="GO:0005524">
    <property type="term" value="F:ATP binding"/>
    <property type="evidence" value="ECO:0007669"/>
    <property type="project" value="UniProtKB-UniRule"/>
</dbReference>
<name>A0A6J4CZ59_9HELI</name>
<feature type="short sequence motif" description="'HIGH' region" evidence="12">
    <location>
        <begin position="33"/>
        <end position="43"/>
    </location>
</feature>
<evidence type="ECO:0000256" key="11">
    <source>
        <dbReference type="ARBA" id="ARBA00023146"/>
    </source>
</evidence>
<evidence type="ECO:0000313" key="16">
    <source>
        <dbReference type="Proteomes" id="UP000317935"/>
    </source>
</evidence>
<dbReference type="GO" id="GO:0005829">
    <property type="term" value="C:cytosol"/>
    <property type="evidence" value="ECO:0007669"/>
    <property type="project" value="TreeGrafter"/>
</dbReference>
<dbReference type="SUPFAM" id="SSF52374">
    <property type="entry name" value="Nucleotidylyl transferase"/>
    <property type="match status" value="1"/>
</dbReference>
<reference evidence="15 16" key="1">
    <citation type="submission" date="2019-06" db="EMBL/GenBank/DDBJ databases">
        <title>Complete genome sequence of Helicobacter suis SNTW101c.</title>
        <authorList>
            <person name="Rimbara E."/>
            <person name="Suzuki M."/>
            <person name="Matsui H."/>
            <person name="Nakamura M."/>
            <person name="Mori S."/>
            <person name="Shibayama K."/>
        </authorList>
    </citation>
    <scope>NUCLEOTIDE SEQUENCE [LARGE SCALE GENOMIC DNA]</scope>
    <source>
        <strain evidence="15 16">SNTW101c</strain>
    </source>
</reference>
<dbReference type="GO" id="GO:0006423">
    <property type="term" value="P:cysteinyl-tRNA aminoacylation"/>
    <property type="evidence" value="ECO:0007669"/>
    <property type="project" value="UniProtKB-UniRule"/>
</dbReference>
<keyword evidence="8 12" id="KW-0862">Zinc</keyword>
<evidence type="ECO:0000256" key="4">
    <source>
        <dbReference type="ARBA" id="ARBA00022490"/>
    </source>
</evidence>
<keyword evidence="11 12" id="KW-0030">Aminoacyl-tRNA synthetase</keyword>
<feature type="short sequence motif" description="'KMSKS' region" evidence="12">
    <location>
        <begin position="274"/>
        <end position="278"/>
    </location>
</feature>
<dbReference type="GO" id="GO:0008270">
    <property type="term" value="F:zinc ion binding"/>
    <property type="evidence" value="ECO:0007669"/>
    <property type="project" value="UniProtKB-UniRule"/>
</dbReference>
<evidence type="ECO:0000256" key="10">
    <source>
        <dbReference type="ARBA" id="ARBA00022917"/>
    </source>
</evidence>
<proteinExistence type="inferred from homology"/>
<keyword evidence="10 12" id="KW-0648">Protein biosynthesis</keyword>
<dbReference type="NCBIfam" id="TIGR00435">
    <property type="entry name" value="cysS"/>
    <property type="match status" value="1"/>
</dbReference>
<dbReference type="InterPro" id="IPR009080">
    <property type="entry name" value="tRNAsynth_Ia_anticodon-bd"/>
</dbReference>
<evidence type="ECO:0000256" key="6">
    <source>
        <dbReference type="ARBA" id="ARBA00022723"/>
    </source>
</evidence>
<dbReference type="SMART" id="SM00840">
    <property type="entry name" value="DALR_2"/>
    <property type="match status" value="1"/>
</dbReference>
<evidence type="ECO:0000256" key="7">
    <source>
        <dbReference type="ARBA" id="ARBA00022741"/>
    </source>
</evidence>
<dbReference type="InterPro" id="IPR032678">
    <property type="entry name" value="tRNA-synt_1_cat_dom"/>
</dbReference>
<gene>
    <name evidence="12 15" type="primary">cysS</name>
    <name evidence="14" type="ORF">NHP190020_15030</name>
    <name evidence="15" type="ORF">SNTW_14420</name>
</gene>
<evidence type="ECO:0000256" key="3">
    <source>
        <dbReference type="ARBA" id="ARBA00011245"/>
    </source>
</evidence>
<comment type="cofactor">
    <cofactor evidence="12">
        <name>Zn(2+)</name>
        <dbReference type="ChEBI" id="CHEBI:29105"/>
    </cofactor>
    <text evidence="12">Binds 1 zinc ion per subunit.</text>
</comment>
<dbReference type="PANTHER" id="PTHR10890:SF3">
    <property type="entry name" value="CYSTEINE--TRNA LIGASE, CYTOPLASMIC"/>
    <property type="match status" value="1"/>
</dbReference>
<dbReference type="Proteomes" id="UP000509742">
    <property type="component" value="Chromosome"/>
</dbReference>
<dbReference type="Proteomes" id="UP000317935">
    <property type="component" value="Chromosome"/>
</dbReference>
<dbReference type="Gene3D" id="3.40.50.620">
    <property type="entry name" value="HUPs"/>
    <property type="match status" value="1"/>
</dbReference>
<dbReference type="HAMAP" id="MF_00041">
    <property type="entry name" value="Cys_tRNA_synth"/>
    <property type="match status" value="1"/>
</dbReference>
<comment type="catalytic activity">
    <reaction evidence="12">
        <text>tRNA(Cys) + L-cysteine + ATP = L-cysteinyl-tRNA(Cys) + AMP + diphosphate</text>
        <dbReference type="Rhea" id="RHEA:17773"/>
        <dbReference type="Rhea" id="RHEA-COMP:9661"/>
        <dbReference type="Rhea" id="RHEA-COMP:9679"/>
        <dbReference type="ChEBI" id="CHEBI:30616"/>
        <dbReference type="ChEBI" id="CHEBI:33019"/>
        <dbReference type="ChEBI" id="CHEBI:35235"/>
        <dbReference type="ChEBI" id="CHEBI:78442"/>
        <dbReference type="ChEBI" id="CHEBI:78517"/>
        <dbReference type="ChEBI" id="CHEBI:456215"/>
        <dbReference type="EC" id="6.1.1.16"/>
    </reaction>
</comment>
<feature type="binding site" evidence="12">
    <location>
        <position position="212"/>
    </location>
    <ligand>
        <name>Zn(2+)</name>
        <dbReference type="ChEBI" id="CHEBI:29105"/>
    </ligand>
</feature>
<keyword evidence="5 12" id="KW-0436">Ligase</keyword>
<keyword evidence="7 12" id="KW-0547">Nucleotide-binding</keyword>
<feature type="binding site" evidence="12">
    <location>
        <position position="277"/>
    </location>
    <ligand>
        <name>ATP</name>
        <dbReference type="ChEBI" id="CHEBI:30616"/>
    </ligand>
</feature>
<dbReference type="EMBL" id="AP023036">
    <property type="protein sequence ID" value="BCD46464.1"/>
    <property type="molecule type" value="Genomic_DNA"/>
</dbReference>